<gene>
    <name evidence="2" type="ORF">UXQ13_07495</name>
</gene>
<accession>A0ABU8E408</accession>
<organism evidence="2 3">
    <name type="scientific">Klenkia terrae</name>
    <dbReference type="NCBI Taxonomy" id="1052259"/>
    <lineage>
        <taxon>Bacteria</taxon>
        <taxon>Bacillati</taxon>
        <taxon>Actinomycetota</taxon>
        <taxon>Actinomycetes</taxon>
        <taxon>Geodermatophilales</taxon>
        <taxon>Geodermatophilaceae</taxon>
        <taxon>Klenkia</taxon>
    </lineage>
</organism>
<dbReference type="InterPro" id="IPR011050">
    <property type="entry name" value="Pectin_lyase_fold/virulence"/>
</dbReference>
<keyword evidence="3" id="KW-1185">Reference proteome</keyword>
<evidence type="ECO:0000259" key="1">
    <source>
        <dbReference type="Pfam" id="PF12708"/>
    </source>
</evidence>
<feature type="domain" description="Rhamnogalacturonase A/B/Epimerase-like pectate lyase" evidence="1">
    <location>
        <begin position="2"/>
        <end position="179"/>
    </location>
</feature>
<dbReference type="InterPro" id="IPR024535">
    <property type="entry name" value="RHGA/B-epi-like_pectate_lyase"/>
</dbReference>
<dbReference type="Gene3D" id="2.160.20.10">
    <property type="entry name" value="Single-stranded right-handed beta-helix, Pectin lyase-like"/>
    <property type="match status" value="1"/>
</dbReference>
<sequence>MISVTDMGAVGDGVTDDTAAVQAALDSAGRGDTVLLPAGRTFVQTRVLTVANAGVTVTGGGTLLATQESDSSLTVTAADVTISGITLDISSTSRRWDAYEQQRLRLDGASRVVVRDVVVDGSAAAGVYVGGGTSDFLLDRVTVQNTRADGIHITQGSHDGQVLSPVVRNVGDDGVAVVSYRQDGDPCARIRVVSPSVNGSTGGRGVSVVGGTDVDVTGLDVRNTYGAAVYLAAEGNWGTTGVARVRVSGGTIVNANSATGIDHGSVLVYNGTTDQTVQDITVTGLTVSGYRATVSRVLGLIADSAASPGIRSVTLSAITITGDSRPAALVSNQGATTFTAAGVLRNGGALVRTGGYFR</sequence>
<dbReference type="GO" id="GO:0016787">
    <property type="term" value="F:hydrolase activity"/>
    <property type="evidence" value="ECO:0007669"/>
    <property type="project" value="UniProtKB-KW"/>
</dbReference>
<proteinExistence type="predicted"/>
<dbReference type="RefSeq" id="WP_225234175.1">
    <property type="nucleotide sequence ID" value="NZ_JBAPLV010000006.1"/>
</dbReference>
<protein>
    <submittedName>
        <fullName evidence="2">Glycoside hydrolase family 55 protein</fullName>
    </submittedName>
</protein>
<evidence type="ECO:0000313" key="2">
    <source>
        <dbReference type="EMBL" id="MEI4278307.1"/>
    </source>
</evidence>
<dbReference type="InterPro" id="IPR012334">
    <property type="entry name" value="Pectin_lyas_fold"/>
</dbReference>
<dbReference type="Proteomes" id="UP001373496">
    <property type="component" value="Unassembled WGS sequence"/>
</dbReference>
<reference evidence="2 3" key="1">
    <citation type="submission" date="2024-03" db="EMBL/GenBank/DDBJ databases">
        <title>Draft genome sequence of Klenkia terrae.</title>
        <authorList>
            <person name="Duangmal K."/>
            <person name="Chantavorakit T."/>
        </authorList>
    </citation>
    <scope>NUCLEOTIDE SEQUENCE [LARGE SCALE GENOMIC DNA]</scope>
    <source>
        <strain evidence="2 3">JCM 17786</strain>
    </source>
</reference>
<keyword evidence="2" id="KW-0378">Hydrolase</keyword>
<evidence type="ECO:0000313" key="3">
    <source>
        <dbReference type="Proteomes" id="UP001373496"/>
    </source>
</evidence>
<comment type="caution">
    <text evidence="2">The sequence shown here is derived from an EMBL/GenBank/DDBJ whole genome shotgun (WGS) entry which is preliminary data.</text>
</comment>
<dbReference type="SMART" id="SM00710">
    <property type="entry name" value="PbH1"/>
    <property type="match status" value="6"/>
</dbReference>
<dbReference type="SUPFAM" id="SSF51126">
    <property type="entry name" value="Pectin lyase-like"/>
    <property type="match status" value="1"/>
</dbReference>
<name>A0ABU8E408_9ACTN</name>
<dbReference type="EMBL" id="JBAPLV010000006">
    <property type="protein sequence ID" value="MEI4278307.1"/>
    <property type="molecule type" value="Genomic_DNA"/>
</dbReference>
<dbReference type="InterPro" id="IPR006626">
    <property type="entry name" value="PbH1"/>
</dbReference>
<dbReference type="Pfam" id="PF12708">
    <property type="entry name" value="Pect-lyase_RHGA_epim"/>
    <property type="match status" value="1"/>
</dbReference>